<dbReference type="AlphaFoldDB" id="A0A8J6MAC1"/>
<dbReference type="InterPro" id="IPR001455">
    <property type="entry name" value="TusA-like"/>
</dbReference>
<keyword evidence="3" id="KW-1185">Reference proteome</keyword>
<reference evidence="2" key="1">
    <citation type="submission" date="2020-08" db="EMBL/GenBank/DDBJ databases">
        <title>Genome public.</title>
        <authorList>
            <person name="Liu C."/>
            <person name="Sun Q."/>
        </authorList>
    </citation>
    <scope>NUCLEOTIDE SEQUENCE</scope>
    <source>
        <strain evidence="2">NSJ-51</strain>
    </source>
</reference>
<dbReference type="Gene3D" id="3.30.110.40">
    <property type="entry name" value="TusA-like domain"/>
    <property type="match status" value="1"/>
</dbReference>
<dbReference type="SUPFAM" id="SSF75169">
    <property type="entry name" value="DsrEFH-like"/>
    <property type="match status" value="1"/>
</dbReference>
<dbReference type="Pfam" id="PF02635">
    <property type="entry name" value="DsrE"/>
    <property type="match status" value="1"/>
</dbReference>
<dbReference type="NCBIfam" id="TIGR03527">
    <property type="entry name" value="selenium_YedF"/>
    <property type="match status" value="1"/>
</dbReference>
<dbReference type="SUPFAM" id="SSF64307">
    <property type="entry name" value="SirA-like"/>
    <property type="match status" value="1"/>
</dbReference>
<gene>
    <name evidence="2" type="primary">yedF</name>
    <name evidence="2" type="ORF">H8S57_11100</name>
</gene>
<dbReference type="Gene3D" id="3.40.1260.10">
    <property type="entry name" value="DsrEFH-like"/>
    <property type="match status" value="1"/>
</dbReference>
<evidence type="ECO:0000259" key="1">
    <source>
        <dbReference type="Pfam" id="PF01206"/>
    </source>
</evidence>
<protein>
    <submittedName>
        <fullName evidence="2">Sulfurtransferase-like selenium metabolism protein YedF</fullName>
    </submittedName>
</protein>
<evidence type="ECO:0000313" key="2">
    <source>
        <dbReference type="EMBL" id="MBC5734270.1"/>
    </source>
</evidence>
<dbReference type="RefSeq" id="WP_186908193.1">
    <property type="nucleotide sequence ID" value="NZ_JACOPP010000015.1"/>
</dbReference>
<dbReference type="Proteomes" id="UP000661435">
    <property type="component" value="Unassembled WGS sequence"/>
</dbReference>
<organism evidence="2 3">
    <name type="scientific">Lawsonibacter hominis</name>
    <dbReference type="NCBI Taxonomy" id="2763053"/>
    <lineage>
        <taxon>Bacteria</taxon>
        <taxon>Bacillati</taxon>
        <taxon>Bacillota</taxon>
        <taxon>Clostridia</taxon>
        <taxon>Eubacteriales</taxon>
        <taxon>Oscillospiraceae</taxon>
        <taxon>Lawsonibacter</taxon>
    </lineage>
</organism>
<dbReference type="InterPro" id="IPR003787">
    <property type="entry name" value="Sulphur_relay_DsrE/F-like"/>
</dbReference>
<comment type="caution">
    <text evidence="2">The sequence shown here is derived from an EMBL/GenBank/DDBJ whole genome shotgun (WGS) entry which is preliminary data.</text>
</comment>
<proteinExistence type="predicted"/>
<name>A0A8J6MAC1_9FIRM</name>
<dbReference type="InterPro" id="IPR019870">
    <property type="entry name" value="Se_metab_YedF"/>
</dbReference>
<dbReference type="InterPro" id="IPR027396">
    <property type="entry name" value="DsrEFH-like"/>
</dbReference>
<sequence>MKMIDARGKNCPIPVVLAQKAIAAGETAFTVRVDNAAAVENLKRLAESRGYQAHPVGDGEGFAVTFAASGTPTAQAASPSQHAAAGDWTVFAGRDCIGDGDRELGSSLMRMFFYTLTQGDELPGTILFMNAGVKLPTLDAQVAEHLNALQERGVKVLVCGTCLNFYGLADQLKAGTVSNMYDIVSCMARSAKVVTL</sequence>
<feature type="domain" description="UPF0033" evidence="1">
    <location>
        <begin position="3"/>
        <end position="53"/>
    </location>
</feature>
<dbReference type="Pfam" id="PF01206">
    <property type="entry name" value="TusA"/>
    <property type="match status" value="1"/>
</dbReference>
<evidence type="ECO:0000313" key="3">
    <source>
        <dbReference type="Proteomes" id="UP000661435"/>
    </source>
</evidence>
<accession>A0A8J6MAC1</accession>
<dbReference type="EMBL" id="JACOPP010000015">
    <property type="protein sequence ID" value="MBC5734270.1"/>
    <property type="molecule type" value="Genomic_DNA"/>
</dbReference>
<dbReference type="InterPro" id="IPR036868">
    <property type="entry name" value="TusA-like_sf"/>
</dbReference>